<proteinExistence type="predicted"/>
<dbReference type="PANTHER" id="PTHR43861">
    <property type="entry name" value="TRANS-ACONITATE 2-METHYLTRANSFERASE-RELATED"/>
    <property type="match status" value="1"/>
</dbReference>
<dbReference type="SUPFAM" id="SSF53335">
    <property type="entry name" value="S-adenosyl-L-methionine-dependent methyltransferases"/>
    <property type="match status" value="1"/>
</dbReference>
<dbReference type="Gene3D" id="6.10.250.3100">
    <property type="match status" value="1"/>
</dbReference>
<dbReference type="InterPro" id="IPR029063">
    <property type="entry name" value="SAM-dependent_MTases_sf"/>
</dbReference>
<keyword evidence="3" id="KW-0489">Methyltransferase</keyword>
<accession>A0A1G4RPF3</accession>
<feature type="domain" description="C-methyltransferase" evidence="2">
    <location>
        <begin position="248"/>
        <end position="406"/>
    </location>
</feature>
<dbReference type="Gene3D" id="3.40.50.720">
    <property type="entry name" value="NAD(P)-binding Rossmann-like Domain"/>
    <property type="match status" value="1"/>
</dbReference>
<dbReference type="EMBL" id="FMTT01000017">
    <property type="protein sequence ID" value="SCW58676.1"/>
    <property type="molecule type" value="Genomic_DNA"/>
</dbReference>
<keyword evidence="4" id="KW-1185">Reference proteome</keyword>
<dbReference type="AlphaFoldDB" id="A0A1G4RPF3"/>
<protein>
    <submittedName>
        <fullName evidence="3">Methyltransferase domain-containing protein</fullName>
    </submittedName>
</protein>
<dbReference type="Pfam" id="PF13489">
    <property type="entry name" value="Methyltransf_23"/>
    <property type="match status" value="1"/>
</dbReference>
<sequence length="413" mass="47338">MNRRKCRFCQAQLNVSFVDLGLSPLSNAFTELGKINGGNRFYPLHVYVCEQCFLVQLEEFESPQDIFGEEYAYFSSFSESWLQHAKEYVDNMIERYSINSSSKVVEIACNDGYLLQYFKERNVPVIGIEPAGNVAEEARKKGIPVVSDFFGEKLAELFVARGEQADLIIGNNVLAHVPDINDFVKGLKRLLKDGGLITIEFPHLLALIQENQFDTIYHEHFSYFSLSTVQKIFSYHGLTVFHVEKLLSHGGSLRIYARHKQDFSRSTTTTVDEIIKLEKAKGLQDIETYRLFFQQVEKTKRNILAFLIQLKNEGKRIVGYGAPAKGNTLLNYCGIRSDFIDYVVDINPYKQGLLLPGSLISIYEPERIRETKPDIIVIMPWNIKEEVMEQMSYVHEWGGEFAVFIPNPKVLKL</sequence>
<dbReference type="GO" id="GO:0008168">
    <property type="term" value="F:methyltransferase activity"/>
    <property type="evidence" value="ECO:0007669"/>
    <property type="project" value="UniProtKB-KW"/>
</dbReference>
<name>A0A1G4RPF3_9BACL</name>
<gene>
    <name evidence="3" type="ORF">SAMN04487970_1017109</name>
</gene>
<dbReference type="Gene3D" id="3.40.50.150">
    <property type="entry name" value="Vaccinia Virus protein VP39"/>
    <property type="match status" value="1"/>
</dbReference>
<evidence type="ECO:0000259" key="2">
    <source>
        <dbReference type="Pfam" id="PF08484"/>
    </source>
</evidence>
<dbReference type="InterPro" id="IPR013691">
    <property type="entry name" value="MeTrfase_14"/>
</dbReference>
<dbReference type="STRING" id="624147.SAMN04487970_1017109"/>
<reference evidence="4" key="1">
    <citation type="submission" date="2016-10" db="EMBL/GenBank/DDBJ databases">
        <authorList>
            <person name="Varghese N."/>
            <person name="Submissions S."/>
        </authorList>
    </citation>
    <scope>NUCLEOTIDE SEQUENCE [LARGE SCALE GENOMIC DNA]</scope>
    <source>
        <strain evidence="4">CGMCC 1.8946</strain>
    </source>
</reference>
<evidence type="ECO:0000313" key="4">
    <source>
        <dbReference type="Proteomes" id="UP000198601"/>
    </source>
</evidence>
<dbReference type="Pfam" id="PF08421">
    <property type="entry name" value="Methyltransf_13"/>
    <property type="match status" value="1"/>
</dbReference>
<feature type="domain" description="Methyltransferase putative zinc binding" evidence="1">
    <location>
        <begin position="6"/>
        <end position="67"/>
    </location>
</feature>
<dbReference type="InterPro" id="IPR038576">
    <property type="entry name" value="Methyltransf_Zn-bd_dom_put_sf"/>
</dbReference>
<keyword evidence="3" id="KW-0808">Transferase</keyword>
<dbReference type="OrthoDB" id="9815644at2"/>
<evidence type="ECO:0000259" key="1">
    <source>
        <dbReference type="Pfam" id="PF08421"/>
    </source>
</evidence>
<dbReference type="Proteomes" id="UP000198601">
    <property type="component" value="Unassembled WGS sequence"/>
</dbReference>
<dbReference type="RefSeq" id="WP_090672411.1">
    <property type="nucleotide sequence ID" value="NZ_FMTT01000017.1"/>
</dbReference>
<dbReference type="GO" id="GO:0032259">
    <property type="term" value="P:methylation"/>
    <property type="evidence" value="ECO:0007669"/>
    <property type="project" value="UniProtKB-KW"/>
</dbReference>
<evidence type="ECO:0000313" key="3">
    <source>
        <dbReference type="EMBL" id="SCW58676.1"/>
    </source>
</evidence>
<dbReference type="InterPro" id="IPR013630">
    <property type="entry name" value="Methyltransf_Zn-bd_dom_put"/>
</dbReference>
<dbReference type="PANTHER" id="PTHR43861:SF5">
    <property type="entry name" value="BLL5978 PROTEIN"/>
    <property type="match status" value="1"/>
</dbReference>
<dbReference type="Gene3D" id="6.20.50.110">
    <property type="entry name" value="Methyltransferase, zinc-binding domain"/>
    <property type="match status" value="1"/>
</dbReference>
<dbReference type="CDD" id="cd02440">
    <property type="entry name" value="AdoMet_MTases"/>
    <property type="match status" value="1"/>
</dbReference>
<dbReference type="Pfam" id="PF08484">
    <property type="entry name" value="Methyltransf_14"/>
    <property type="match status" value="1"/>
</dbReference>
<organism evidence="3 4">
    <name type="scientific">Paenibacillus tianmuensis</name>
    <dbReference type="NCBI Taxonomy" id="624147"/>
    <lineage>
        <taxon>Bacteria</taxon>
        <taxon>Bacillati</taxon>
        <taxon>Bacillota</taxon>
        <taxon>Bacilli</taxon>
        <taxon>Bacillales</taxon>
        <taxon>Paenibacillaceae</taxon>
        <taxon>Paenibacillus</taxon>
    </lineage>
</organism>